<dbReference type="GO" id="GO:0003677">
    <property type="term" value="F:DNA binding"/>
    <property type="evidence" value="ECO:0007669"/>
    <property type="project" value="UniProtKB-KW"/>
</dbReference>
<evidence type="ECO:0000256" key="5">
    <source>
        <dbReference type="ARBA" id="ARBA00022833"/>
    </source>
</evidence>
<keyword evidence="4" id="KW-0863">Zinc-finger</keyword>
<sequence>MEESSLIPKYQTDIEEPELGENETGVNLNFSEKFELESKLDHGVHNNHEDTCATTEQVILVYQDELMCSDCGKHCNEVKDFLEHKVEHFISKGIAQCLLCTVELTNPVDLFSHYKLQHNIHDFGHNMVVLDTQGQIVHGDTNNWSSNNINLENPILEDDDPAGVDADVNEDDMQVDINSVTTMLPELSHVEPILDDSNSKKDNGKPKSSKYLKITKKISQDKKDEEGSKPQKDDDFLDYCFGLSTRPIAGKRRHHGMLCFQCLQCSCKFNGVSLLTKHMKAKHGKLDPQILLSPPSERQKNDSQEILTFYDYIKKNHPKKKRVRNVEYQDIPGEYPCPECDKMFLRIRYLRRHMQSHKPGSKVVCDECGKSFRTKAYLGLHMKTHEAKKPYECPECDFKSSMNQAIHKHRQIHNAGSLVCDICGFAYSDKSTLVKHKQVHDLSRPYACTYDTCAWRFKTEVLCRAHIRAHTEEGKFKCTRCGYAFRHKHHLQRHNAKIHGIPYIPCRTNIILPKPPKPDTPPSLDTTNPNSFNFIVQARPDNIQIDPLTQQLVVTTDNDGNFAITDPEALSGIQFIQDAVDGDETARTILLSASDGECYSSVITDTHVADNELEQEPRIMFQQD</sequence>
<feature type="compositionally biased region" description="Basic residues" evidence="8">
    <location>
        <begin position="207"/>
        <end position="216"/>
    </location>
</feature>
<protein>
    <submittedName>
        <fullName evidence="9">Uncharacterized protein</fullName>
    </submittedName>
</protein>
<organism evidence="9 10">
    <name type="scientific">Owenia fusiformis</name>
    <name type="common">Polychaete worm</name>
    <dbReference type="NCBI Taxonomy" id="6347"/>
    <lineage>
        <taxon>Eukaryota</taxon>
        <taxon>Metazoa</taxon>
        <taxon>Spiralia</taxon>
        <taxon>Lophotrochozoa</taxon>
        <taxon>Annelida</taxon>
        <taxon>Polychaeta</taxon>
        <taxon>Sedentaria</taxon>
        <taxon>Canalipalpata</taxon>
        <taxon>Sabellida</taxon>
        <taxon>Oweniida</taxon>
        <taxon>Oweniidae</taxon>
        <taxon>Owenia</taxon>
    </lineage>
</organism>
<dbReference type="InterPro" id="IPR050888">
    <property type="entry name" value="ZnF_C2H2-type_TF"/>
</dbReference>
<keyword evidence="2" id="KW-0479">Metal-binding</keyword>
<evidence type="ECO:0000313" key="9">
    <source>
        <dbReference type="EMBL" id="CAH1779327.1"/>
    </source>
</evidence>
<feature type="region of interest" description="Disordered" evidence="8">
    <location>
        <begin position="1"/>
        <end position="22"/>
    </location>
</feature>
<proteinExistence type="predicted"/>
<dbReference type="GO" id="GO:0005634">
    <property type="term" value="C:nucleus"/>
    <property type="evidence" value="ECO:0007669"/>
    <property type="project" value="UniProtKB-SubCell"/>
</dbReference>
<dbReference type="SUPFAM" id="SSF57667">
    <property type="entry name" value="beta-beta-alpha zinc fingers"/>
    <property type="match status" value="3"/>
</dbReference>
<comment type="caution">
    <text evidence="9">The sequence shown here is derived from an EMBL/GenBank/DDBJ whole genome shotgun (WGS) entry which is preliminary data.</text>
</comment>
<accession>A0A8J1TY01</accession>
<keyword evidence="10" id="KW-1185">Reference proteome</keyword>
<keyword evidence="5" id="KW-0862">Zinc</keyword>
<evidence type="ECO:0000256" key="1">
    <source>
        <dbReference type="ARBA" id="ARBA00004123"/>
    </source>
</evidence>
<reference evidence="9" key="1">
    <citation type="submission" date="2022-03" db="EMBL/GenBank/DDBJ databases">
        <authorList>
            <person name="Martin C."/>
        </authorList>
    </citation>
    <scope>NUCLEOTIDE SEQUENCE</scope>
</reference>
<comment type="subcellular location">
    <subcellularLocation>
        <location evidence="1">Nucleus</location>
    </subcellularLocation>
</comment>
<keyword evidence="7" id="KW-0539">Nucleus</keyword>
<keyword evidence="6" id="KW-0238">DNA-binding</keyword>
<dbReference type="OrthoDB" id="6077919at2759"/>
<dbReference type="PANTHER" id="PTHR24406">
    <property type="entry name" value="TRANSCRIPTIONAL REPRESSOR CTCFL-RELATED"/>
    <property type="match status" value="1"/>
</dbReference>
<feature type="compositionally biased region" description="Basic and acidic residues" evidence="8">
    <location>
        <begin position="218"/>
        <end position="231"/>
    </location>
</feature>
<dbReference type="AlphaFoldDB" id="A0A8J1TY01"/>
<evidence type="ECO:0000256" key="7">
    <source>
        <dbReference type="ARBA" id="ARBA00023242"/>
    </source>
</evidence>
<dbReference type="Gene3D" id="3.30.160.60">
    <property type="entry name" value="Classic Zinc Finger"/>
    <property type="match status" value="5"/>
</dbReference>
<evidence type="ECO:0000256" key="4">
    <source>
        <dbReference type="ARBA" id="ARBA00022771"/>
    </source>
</evidence>
<evidence type="ECO:0000256" key="3">
    <source>
        <dbReference type="ARBA" id="ARBA00022737"/>
    </source>
</evidence>
<name>A0A8J1TY01_OWEFU</name>
<dbReference type="PROSITE" id="PS50157">
    <property type="entry name" value="ZINC_FINGER_C2H2_2"/>
    <property type="match status" value="6"/>
</dbReference>
<dbReference type="SMART" id="SM00355">
    <property type="entry name" value="ZnF_C2H2"/>
    <property type="match status" value="9"/>
</dbReference>
<evidence type="ECO:0000256" key="8">
    <source>
        <dbReference type="SAM" id="MobiDB-lite"/>
    </source>
</evidence>
<keyword evidence="3" id="KW-0677">Repeat</keyword>
<dbReference type="Pfam" id="PF00096">
    <property type="entry name" value="zf-C2H2"/>
    <property type="match status" value="3"/>
</dbReference>
<evidence type="ECO:0000256" key="6">
    <source>
        <dbReference type="ARBA" id="ARBA00023125"/>
    </source>
</evidence>
<evidence type="ECO:0000256" key="2">
    <source>
        <dbReference type="ARBA" id="ARBA00022723"/>
    </source>
</evidence>
<dbReference type="EMBL" id="CAIIXF020000003">
    <property type="protein sequence ID" value="CAH1779327.1"/>
    <property type="molecule type" value="Genomic_DNA"/>
</dbReference>
<dbReference type="GO" id="GO:0008270">
    <property type="term" value="F:zinc ion binding"/>
    <property type="evidence" value="ECO:0007669"/>
    <property type="project" value="UniProtKB-KW"/>
</dbReference>
<dbReference type="Proteomes" id="UP000749559">
    <property type="component" value="Unassembled WGS sequence"/>
</dbReference>
<dbReference type="InterPro" id="IPR036236">
    <property type="entry name" value="Znf_C2H2_sf"/>
</dbReference>
<gene>
    <name evidence="9" type="ORF">OFUS_LOCUS6146</name>
</gene>
<evidence type="ECO:0000313" key="10">
    <source>
        <dbReference type="Proteomes" id="UP000749559"/>
    </source>
</evidence>
<dbReference type="InterPro" id="IPR013087">
    <property type="entry name" value="Znf_C2H2_type"/>
</dbReference>
<dbReference type="PROSITE" id="PS00028">
    <property type="entry name" value="ZINC_FINGER_C2H2_1"/>
    <property type="match status" value="6"/>
</dbReference>
<feature type="region of interest" description="Disordered" evidence="8">
    <location>
        <begin position="191"/>
        <end position="231"/>
    </location>
</feature>
<dbReference type="FunFam" id="3.30.160.60:FF:001450">
    <property type="entry name" value="zinc finger protein 774"/>
    <property type="match status" value="1"/>
</dbReference>